<sequence length="60" mass="7143">MSAVFMSLFSLSSHYLFTFSLFHFCFLALPTDQPLRSNWPDHHFFTQPHLVLKAWRLITN</sequence>
<protein>
    <submittedName>
        <fullName evidence="2">Uncharacterized protein</fullName>
    </submittedName>
</protein>
<accession>A0A069QH85</accession>
<proteinExistence type="predicted"/>
<evidence type="ECO:0000313" key="3">
    <source>
        <dbReference type="Proteomes" id="UP000027442"/>
    </source>
</evidence>
<keyword evidence="3" id="KW-1185">Reference proteome</keyword>
<keyword evidence="1" id="KW-1133">Transmembrane helix</keyword>
<comment type="caution">
    <text evidence="2">The sequence shown here is derived from an EMBL/GenBank/DDBJ whole genome shotgun (WGS) entry which is preliminary data.</text>
</comment>
<dbReference type="Proteomes" id="UP000027442">
    <property type="component" value="Unassembled WGS sequence"/>
</dbReference>
<feature type="transmembrane region" description="Helical" evidence="1">
    <location>
        <begin position="12"/>
        <end position="29"/>
    </location>
</feature>
<evidence type="ECO:0000256" key="1">
    <source>
        <dbReference type="SAM" id="Phobius"/>
    </source>
</evidence>
<gene>
    <name evidence="2" type="ORF">HMPREF1991_02508</name>
</gene>
<name>A0A069QH85_HOYLO</name>
<dbReference type="HOGENOM" id="CLU_2937813_0_0_10"/>
<evidence type="ECO:0000313" key="2">
    <source>
        <dbReference type="EMBL" id="KDR51419.1"/>
    </source>
</evidence>
<keyword evidence="1" id="KW-0812">Transmembrane</keyword>
<dbReference type="AlphaFoldDB" id="A0A069QH85"/>
<organism evidence="2 3">
    <name type="scientific">Hoylesella loescheii DSM 19665 = JCM 12249 = ATCC 15930</name>
    <dbReference type="NCBI Taxonomy" id="1122985"/>
    <lineage>
        <taxon>Bacteria</taxon>
        <taxon>Pseudomonadati</taxon>
        <taxon>Bacteroidota</taxon>
        <taxon>Bacteroidia</taxon>
        <taxon>Bacteroidales</taxon>
        <taxon>Prevotellaceae</taxon>
        <taxon>Hoylesella</taxon>
    </lineage>
</organism>
<keyword evidence="1" id="KW-0472">Membrane</keyword>
<dbReference type="PATRIC" id="fig|1122985.7.peg.2597"/>
<reference evidence="2 3" key="1">
    <citation type="submission" date="2013-08" db="EMBL/GenBank/DDBJ databases">
        <authorList>
            <person name="Weinstock G."/>
            <person name="Sodergren E."/>
            <person name="Wylie T."/>
            <person name="Fulton L."/>
            <person name="Fulton R."/>
            <person name="Fronick C."/>
            <person name="O'Laughlin M."/>
            <person name="Godfrey J."/>
            <person name="Miner T."/>
            <person name="Herter B."/>
            <person name="Appelbaum E."/>
            <person name="Cordes M."/>
            <person name="Lek S."/>
            <person name="Wollam A."/>
            <person name="Pepin K.H."/>
            <person name="Palsikar V.B."/>
            <person name="Mitreva M."/>
            <person name="Wilson R.K."/>
        </authorList>
    </citation>
    <scope>NUCLEOTIDE SEQUENCE [LARGE SCALE GENOMIC DNA]</scope>
    <source>
        <strain evidence="2 3">ATCC 15930</strain>
    </source>
</reference>
<dbReference type="EMBL" id="JNGW01000107">
    <property type="protein sequence ID" value="KDR51419.1"/>
    <property type="molecule type" value="Genomic_DNA"/>
</dbReference>